<reference evidence="2" key="1">
    <citation type="submission" date="2019-07" db="EMBL/GenBank/DDBJ databases">
        <title>Arthrobacter KR32 sp. nov., isolated from mountain cheese made of cows milk.</title>
        <authorList>
            <person name="Flegler A."/>
        </authorList>
    </citation>
    <scope>NUCLEOTIDE SEQUENCE [LARGE SCALE GENOMIC DNA]</scope>
    <source>
        <strain evidence="2">KR32</strain>
    </source>
</reference>
<comment type="caution">
    <text evidence="1">The sequence shown here is derived from an EMBL/GenBank/DDBJ whole genome shotgun (WGS) entry which is preliminary data.</text>
</comment>
<evidence type="ECO:0000313" key="2">
    <source>
        <dbReference type="Proteomes" id="UP000326464"/>
    </source>
</evidence>
<organism evidence="1 2">
    <name type="scientific">Arthrobacter bussei</name>
    <dbReference type="NCBI Taxonomy" id="2594179"/>
    <lineage>
        <taxon>Bacteria</taxon>
        <taxon>Bacillati</taxon>
        <taxon>Actinomycetota</taxon>
        <taxon>Actinomycetes</taxon>
        <taxon>Micrococcales</taxon>
        <taxon>Micrococcaceae</taxon>
        <taxon>Arthrobacter</taxon>
    </lineage>
</organism>
<dbReference type="SUPFAM" id="SSF48452">
    <property type="entry name" value="TPR-like"/>
    <property type="match status" value="2"/>
</dbReference>
<accession>A0A7X1NMA1</accession>
<dbReference type="OrthoDB" id="3675359at2"/>
<dbReference type="Proteomes" id="UP000326464">
    <property type="component" value="Unassembled WGS sequence"/>
</dbReference>
<dbReference type="Gene3D" id="1.25.40.10">
    <property type="entry name" value="Tetratricopeptide repeat domain"/>
    <property type="match status" value="1"/>
</dbReference>
<gene>
    <name evidence="1" type="ORF">FNH21_01175</name>
</gene>
<keyword evidence="2" id="KW-1185">Reference proteome</keyword>
<name>A0A7X1NMA1_9MICC</name>
<evidence type="ECO:0000313" key="1">
    <source>
        <dbReference type="EMBL" id="MPY09348.1"/>
    </source>
</evidence>
<dbReference type="EMBL" id="VJXX01000001">
    <property type="protein sequence ID" value="MPY09348.1"/>
    <property type="molecule type" value="Genomic_DNA"/>
</dbReference>
<sequence>MVETKSWNRWRESIVALQDDRGEQLMIELQARDAWNQRDFVRAQELAERGADLAVACNDEAAWWNATFLVSEALRKQGRMQDSLETAATLEEHPLTHASIALSARVATLKSFALQGTGALGPAVAAARTAVQLAGDEPGQKSIRMEAQNALIASLADSDQLDGAWQESQVLADLLATEPPTQTTGLGYWAIGNVAFLLKHIDEAVAYHRLAAEHLSPSNDLALWARFNRASAALRLTAAVTGPETLECIERAELASSIVGGSERDRLELKLTRAQWLVLTGQYDLAVDQLASIIEHQHLLASHTAAQAHFLLGEALLSNREVEPAREHLTISEGLFLQSGAEDRAAKARGLLQGMDAALG</sequence>
<protein>
    <recommendedName>
        <fullName evidence="3">MalT-like TPR region domain-containing protein</fullName>
    </recommendedName>
</protein>
<proteinExistence type="predicted"/>
<dbReference type="InterPro" id="IPR011990">
    <property type="entry name" value="TPR-like_helical_dom_sf"/>
</dbReference>
<evidence type="ECO:0008006" key="3">
    <source>
        <dbReference type="Google" id="ProtNLM"/>
    </source>
</evidence>
<dbReference type="AlphaFoldDB" id="A0A7X1NMA1"/>